<evidence type="ECO:0000313" key="3">
    <source>
        <dbReference type="Proteomes" id="UP001238450"/>
    </source>
</evidence>
<dbReference type="InterPro" id="IPR021005">
    <property type="entry name" value="Znf_CGNR"/>
</dbReference>
<accession>A0AAJ1WRA3</accession>
<reference evidence="2 3" key="1">
    <citation type="submission" date="2023-07" db="EMBL/GenBank/DDBJ databases">
        <title>Genomic Encyclopedia of Type Strains, Phase IV (KMG-IV): sequencing the most valuable type-strain genomes for metagenomic binning, comparative biology and taxonomic classification.</title>
        <authorList>
            <person name="Goeker M."/>
        </authorList>
    </citation>
    <scope>NUCLEOTIDE SEQUENCE [LARGE SCALE GENOMIC DNA]</scope>
    <source>
        <strain evidence="2 3">DSM 46876</strain>
    </source>
</reference>
<protein>
    <submittedName>
        <fullName evidence="2">RNA-binding Zn ribbon-like protein</fullName>
    </submittedName>
</protein>
<keyword evidence="3" id="KW-1185">Reference proteome</keyword>
<dbReference type="SUPFAM" id="SSF160904">
    <property type="entry name" value="Jann2411-like"/>
    <property type="match status" value="1"/>
</dbReference>
<evidence type="ECO:0000259" key="1">
    <source>
        <dbReference type="Pfam" id="PF11706"/>
    </source>
</evidence>
<evidence type="ECO:0000313" key="2">
    <source>
        <dbReference type="EMBL" id="MDQ0418332.1"/>
    </source>
</evidence>
<feature type="domain" description="Zinc finger CGNR" evidence="1">
    <location>
        <begin position="146"/>
        <end position="183"/>
    </location>
</feature>
<dbReference type="InterPro" id="IPR010852">
    <property type="entry name" value="ABATE"/>
</dbReference>
<dbReference type="InterPro" id="IPR023286">
    <property type="entry name" value="ABATE_dom_sf"/>
</dbReference>
<gene>
    <name evidence="2" type="ORF">J2Z48_002524</name>
</gene>
<dbReference type="Gene3D" id="1.10.3300.10">
    <property type="entry name" value="Jann2411-like domain"/>
    <property type="match status" value="1"/>
</dbReference>
<dbReference type="RefSeq" id="WP_307253978.1">
    <property type="nucleotide sequence ID" value="NZ_JAUSUV010000011.1"/>
</dbReference>
<dbReference type="PANTHER" id="PTHR35525">
    <property type="entry name" value="BLL6575 PROTEIN"/>
    <property type="match status" value="1"/>
</dbReference>
<proteinExistence type="predicted"/>
<dbReference type="AlphaFoldDB" id="A0AAJ1WRA3"/>
<dbReference type="EMBL" id="JAUSUV010000011">
    <property type="protein sequence ID" value="MDQ0418332.1"/>
    <property type="molecule type" value="Genomic_DNA"/>
</dbReference>
<comment type="caution">
    <text evidence="2">The sequence shown here is derived from an EMBL/GenBank/DDBJ whole genome shotgun (WGS) entry which is preliminary data.</text>
</comment>
<organism evidence="2 3">
    <name type="scientific">Croceifilum oryzae</name>
    <dbReference type="NCBI Taxonomy" id="1553429"/>
    <lineage>
        <taxon>Bacteria</taxon>
        <taxon>Bacillati</taxon>
        <taxon>Bacillota</taxon>
        <taxon>Bacilli</taxon>
        <taxon>Bacillales</taxon>
        <taxon>Thermoactinomycetaceae</taxon>
        <taxon>Croceifilum</taxon>
    </lineage>
</organism>
<sequence>MEETFPLISGHISLDLVNTEVVRWGSRHNLLSSIEQLDLWIKRMNEIGALPTMEPALAYGSTDVLHALQHFRSTLRNILEIAIKEQQLQAKWTSQLEMLIEKAPFIYKIIEHQLTPIPVGNPVDSLLSLISFDALQLLANKEWKHLRLCNNPDCVLLFIDKRGRRKWCSMKICGNRVKVARHKSSIEGKEG</sequence>
<dbReference type="PANTHER" id="PTHR35525:SF3">
    <property type="entry name" value="BLL6575 PROTEIN"/>
    <property type="match status" value="1"/>
</dbReference>
<dbReference type="Proteomes" id="UP001238450">
    <property type="component" value="Unassembled WGS sequence"/>
</dbReference>
<dbReference type="Pfam" id="PF11706">
    <property type="entry name" value="zf-CGNR"/>
    <property type="match status" value="1"/>
</dbReference>
<name>A0AAJ1WRA3_9BACL</name>
<dbReference type="Pfam" id="PF07336">
    <property type="entry name" value="ABATE"/>
    <property type="match status" value="1"/>
</dbReference>